<evidence type="ECO:0000256" key="3">
    <source>
        <dbReference type="ARBA" id="ARBA00022722"/>
    </source>
</evidence>
<protein>
    <recommendedName>
        <fullName evidence="9">Endonuclease/exonuclease/phosphatase domain-containing protein</fullName>
    </recommendedName>
</protein>
<keyword evidence="3" id="KW-0540">Nuclease</keyword>
<dbReference type="AlphaFoldDB" id="A0A2M7VE40"/>
<evidence type="ECO:0000256" key="6">
    <source>
        <dbReference type="ARBA" id="ARBA00022801"/>
    </source>
</evidence>
<evidence type="ECO:0000313" key="10">
    <source>
        <dbReference type="EMBL" id="PIZ98741.1"/>
    </source>
</evidence>
<evidence type="ECO:0000256" key="2">
    <source>
        <dbReference type="ARBA" id="ARBA00001946"/>
    </source>
</evidence>
<dbReference type="GO" id="GO:0004518">
    <property type="term" value="F:nuclease activity"/>
    <property type="evidence" value="ECO:0007669"/>
    <property type="project" value="UniProtKB-KW"/>
</dbReference>
<dbReference type="GO" id="GO:0046872">
    <property type="term" value="F:metal ion binding"/>
    <property type="evidence" value="ECO:0007669"/>
    <property type="project" value="UniProtKB-KW"/>
</dbReference>
<evidence type="ECO:0000256" key="8">
    <source>
        <dbReference type="ARBA" id="ARBA00023204"/>
    </source>
</evidence>
<keyword evidence="7" id="KW-0460">Magnesium</keyword>
<keyword evidence="4" id="KW-0479">Metal-binding</keyword>
<keyword evidence="8" id="KW-0234">DNA repair</keyword>
<dbReference type="EMBL" id="PFPO01000070">
    <property type="protein sequence ID" value="PIZ98741.1"/>
    <property type="molecule type" value="Genomic_DNA"/>
</dbReference>
<evidence type="ECO:0000256" key="7">
    <source>
        <dbReference type="ARBA" id="ARBA00022842"/>
    </source>
</evidence>
<evidence type="ECO:0000256" key="1">
    <source>
        <dbReference type="ARBA" id="ARBA00001936"/>
    </source>
</evidence>
<dbReference type="SUPFAM" id="SSF56219">
    <property type="entry name" value="DNase I-like"/>
    <property type="match status" value="1"/>
</dbReference>
<organism evidence="10 11">
    <name type="scientific">Candidatus Komeilibacteria bacterium CG_4_10_14_0_2_um_filter_37_10</name>
    <dbReference type="NCBI Taxonomy" id="1974470"/>
    <lineage>
        <taxon>Bacteria</taxon>
        <taxon>Candidatus Komeiliibacteriota</taxon>
    </lineage>
</organism>
<dbReference type="InterPro" id="IPR051547">
    <property type="entry name" value="TDP2-like"/>
</dbReference>
<reference evidence="11" key="1">
    <citation type="submission" date="2017-09" db="EMBL/GenBank/DDBJ databases">
        <title>Depth-based differentiation of microbial function through sediment-hosted aquifers and enrichment of novel symbionts in the deep terrestrial subsurface.</title>
        <authorList>
            <person name="Probst A.J."/>
            <person name="Ladd B."/>
            <person name="Jarett J.K."/>
            <person name="Geller-Mcgrath D.E."/>
            <person name="Sieber C.M.K."/>
            <person name="Emerson J.B."/>
            <person name="Anantharaman K."/>
            <person name="Thomas B.C."/>
            <person name="Malmstrom R."/>
            <person name="Stieglmeier M."/>
            <person name="Klingl A."/>
            <person name="Woyke T."/>
            <person name="Ryan C.M."/>
            <person name="Banfield J.F."/>
        </authorList>
    </citation>
    <scope>NUCLEOTIDE SEQUENCE [LARGE SCALE GENOMIC DNA]</scope>
</reference>
<dbReference type="PANTHER" id="PTHR15822:SF4">
    <property type="entry name" value="TYROSYL-DNA PHOSPHODIESTERASE 2"/>
    <property type="match status" value="1"/>
</dbReference>
<dbReference type="PANTHER" id="PTHR15822">
    <property type="entry name" value="TRAF AND TNF RECEPTOR-ASSOCIATED PROTEIN"/>
    <property type="match status" value="1"/>
</dbReference>
<keyword evidence="6" id="KW-0378">Hydrolase</keyword>
<dbReference type="Proteomes" id="UP000230405">
    <property type="component" value="Unassembled WGS sequence"/>
</dbReference>
<name>A0A2M7VE40_9BACT</name>
<evidence type="ECO:0000313" key="11">
    <source>
        <dbReference type="Proteomes" id="UP000230405"/>
    </source>
</evidence>
<evidence type="ECO:0000259" key="9">
    <source>
        <dbReference type="Pfam" id="PF03372"/>
    </source>
</evidence>
<comment type="caution">
    <text evidence="10">The sequence shown here is derived from an EMBL/GenBank/DDBJ whole genome shotgun (WGS) entry which is preliminary data.</text>
</comment>
<feature type="domain" description="Endonuclease/exonuclease/phosphatase" evidence="9">
    <location>
        <begin position="7"/>
        <end position="256"/>
    </location>
</feature>
<dbReference type="InterPro" id="IPR005135">
    <property type="entry name" value="Endo/exonuclease/phosphatase"/>
</dbReference>
<evidence type="ECO:0000256" key="4">
    <source>
        <dbReference type="ARBA" id="ARBA00022723"/>
    </source>
</evidence>
<gene>
    <name evidence="10" type="ORF">COX77_03540</name>
</gene>
<dbReference type="GO" id="GO:0006281">
    <property type="term" value="P:DNA repair"/>
    <property type="evidence" value="ECO:0007669"/>
    <property type="project" value="UniProtKB-KW"/>
</dbReference>
<accession>A0A2M7VE40</accession>
<dbReference type="Gene3D" id="3.60.10.10">
    <property type="entry name" value="Endonuclease/exonuclease/phosphatase"/>
    <property type="match status" value="1"/>
</dbReference>
<sequence>MSYVKLLSWNIQGRYYRGTYTPFIKIAPYLEKYNADVICLQEFSNAEKKLKKFLHLSEYHVYVPEKNNYSEIHHNYNHNVILSKYPIIAAREINFSHSINKTPDQATCVDLQINNKVWRIYNCHLAIDRVGINTRLQQLAIIIKDSTKHQGPVIICGDMNTTIPAAGWQRLIVSLWHQEPKQEMYINGQYYTNSEKYIFQQQARIHGFKETFALNKPTWSPIYSKRWEMFKLKLDWVLTKNLKVEKADLGPYLSDHRPLQIQTNT</sequence>
<dbReference type="InterPro" id="IPR036691">
    <property type="entry name" value="Endo/exonu/phosph_ase_sf"/>
</dbReference>
<dbReference type="GO" id="GO:0016787">
    <property type="term" value="F:hydrolase activity"/>
    <property type="evidence" value="ECO:0007669"/>
    <property type="project" value="UniProtKB-KW"/>
</dbReference>
<comment type="cofactor">
    <cofactor evidence="1">
        <name>Mn(2+)</name>
        <dbReference type="ChEBI" id="CHEBI:29035"/>
    </cofactor>
</comment>
<proteinExistence type="predicted"/>
<dbReference type="Pfam" id="PF03372">
    <property type="entry name" value="Exo_endo_phos"/>
    <property type="match status" value="1"/>
</dbReference>
<keyword evidence="5" id="KW-0227">DNA damage</keyword>
<evidence type="ECO:0000256" key="5">
    <source>
        <dbReference type="ARBA" id="ARBA00022763"/>
    </source>
</evidence>
<comment type="cofactor">
    <cofactor evidence="2">
        <name>Mg(2+)</name>
        <dbReference type="ChEBI" id="CHEBI:18420"/>
    </cofactor>
</comment>